<comment type="similarity">
    <text evidence="1">Belongs to the membrane fusion protein (MFP) (TC 8.A.1) family.</text>
</comment>
<dbReference type="GO" id="GO:0022857">
    <property type="term" value="F:transmembrane transporter activity"/>
    <property type="evidence" value="ECO:0007669"/>
    <property type="project" value="InterPro"/>
</dbReference>
<gene>
    <name evidence="10" type="ORF">FRC96_11650</name>
</gene>
<dbReference type="InterPro" id="IPR006143">
    <property type="entry name" value="RND_pump_MFP"/>
</dbReference>
<comment type="function">
    <text evidence="5">CzcA and CzcB together would act in zinc efflux nearly as effectively as the complete czc efflux system (CzcABC). The CzcB protein is thought to funnel zinc cations to the CzcA transport protein.</text>
</comment>
<dbReference type="GO" id="GO:0046914">
    <property type="term" value="F:transition metal ion binding"/>
    <property type="evidence" value="ECO:0007669"/>
    <property type="project" value="TreeGrafter"/>
</dbReference>
<reference evidence="10 11" key="1">
    <citation type="submission" date="2019-08" db="EMBL/GenBank/DDBJ databases">
        <title>Bradymonadales sp. TMQ2.</title>
        <authorList>
            <person name="Liang Q."/>
        </authorList>
    </citation>
    <scope>NUCLEOTIDE SEQUENCE [LARGE SCALE GENOMIC DNA]</scope>
    <source>
        <strain evidence="10 11">TMQ2</strain>
    </source>
</reference>
<name>A0A5C6X415_9DELT</name>
<evidence type="ECO:0000256" key="5">
    <source>
        <dbReference type="ARBA" id="ARBA00058766"/>
    </source>
</evidence>
<dbReference type="EMBL" id="VOSL01000052">
    <property type="protein sequence ID" value="TXD35033.1"/>
    <property type="molecule type" value="Genomic_DNA"/>
</dbReference>
<evidence type="ECO:0000259" key="7">
    <source>
        <dbReference type="Pfam" id="PF25954"/>
    </source>
</evidence>
<dbReference type="Gene3D" id="1.10.287.470">
    <property type="entry name" value="Helix hairpin bin"/>
    <property type="match status" value="1"/>
</dbReference>
<sequence>MKTHLLPLIVCALVMGTGCDTSVPPEHPEESHKSHADHDEHEGEEHNHQEHGAGHEESGAEAGHPEENHDDATHDEASHADEESVVTLSPEALESSSIVIGNATAGVVTGAFEVPAEVQHNPDLVAHISPLVEGQLLSVDALLGDRVDSGDKLARLRSVELGQARAELSRTTSMRNVAEENLARQRQLRAENINSQRSLLEAELAYEQADAERDAALSRLRVFGLEGGSGPDMALLSPIDGVVVERHATRGENVSPDDTLFIVANLSRVWVIGRVYEQNIAEVAEGMNATLTLNAYPGRTWTGTVDFVGARLDEATRSLPIRVEIDNPNGLLRPGLFGSLRLASGEPKGSSVVVPLSAVQTLDNRTVVFVFGDAEGEFEARPVTLGRESDDQAEVLEGLQPGTPIVVDGAFIIKSQLMRGELGHGHAH</sequence>
<proteinExistence type="inferred from homology"/>
<organism evidence="10 11">
    <name type="scientific">Lujinxingia vulgaris</name>
    <dbReference type="NCBI Taxonomy" id="2600176"/>
    <lineage>
        <taxon>Bacteria</taxon>
        <taxon>Deltaproteobacteria</taxon>
        <taxon>Bradymonadales</taxon>
        <taxon>Lujinxingiaceae</taxon>
        <taxon>Lujinxingia</taxon>
    </lineage>
</organism>
<evidence type="ECO:0000259" key="8">
    <source>
        <dbReference type="Pfam" id="PF25973"/>
    </source>
</evidence>
<evidence type="ECO:0000256" key="3">
    <source>
        <dbReference type="ARBA" id="ARBA00022833"/>
    </source>
</evidence>
<comment type="caution">
    <text evidence="10">The sequence shown here is derived from an EMBL/GenBank/DDBJ whole genome shotgun (WGS) entry which is preliminary data.</text>
</comment>
<dbReference type="Pfam" id="PF25973">
    <property type="entry name" value="BSH_CzcB"/>
    <property type="match status" value="1"/>
</dbReference>
<keyword evidence="4" id="KW-0105">Cadmium resistance</keyword>
<protein>
    <submittedName>
        <fullName evidence="10">Efflux RND transporter periplasmic adaptor subunit</fullName>
    </submittedName>
</protein>
<dbReference type="GO" id="GO:0060003">
    <property type="term" value="P:copper ion export"/>
    <property type="evidence" value="ECO:0007669"/>
    <property type="project" value="TreeGrafter"/>
</dbReference>
<feature type="compositionally biased region" description="Basic and acidic residues" evidence="6">
    <location>
        <begin position="26"/>
        <end position="82"/>
    </location>
</feature>
<evidence type="ECO:0000313" key="11">
    <source>
        <dbReference type="Proteomes" id="UP000321046"/>
    </source>
</evidence>
<feature type="domain" description="CusB-like beta-barrel" evidence="7">
    <location>
        <begin position="268"/>
        <end position="344"/>
    </location>
</feature>
<dbReference type="InterPro" id="IPR051909">
    <property type="entry name" value="MFP_Cation_Efflux"/>
</dbReference>
<evidence type="ECO:0000256" key="1">
    <source>
        <dbReference type="ARBA" id="ARBA00009477"/>
    </source>
</evidence>
<dbReference type="GO" id="GO:0015679">
    <property type="term" value="P:plasma membrane copper ion transport"/>
    <property type="evidence" value="ECO:0007669"/>
    <property type="project" value="TreeGrafter"/>
</dbReference>
<dbReference type="NCBIfam" id="TIGR01730">
    <property type="entry name" value="RND_mfp"/>
    <property type="match status" value="1"/>
</dbReference>
<keyword evidence="2" id="KW-0813">Transport</keyword>
<evidence type="ECO:0000256" key="6">
    <source>
        <dbReference type="SAM" id="MobiDB-lite"/>
    </source>
</evidence>
<dbReference type="GO" id="GO:0030288">
    <property type="term" value="C:outer membrane-bounded periplasmic space"/>
    <property type="evidence" value="ECO:0007669"/>
    <property type="project" value="TreeGrafter"/>
</dbReference>
<dbReference type="Pfam" id="PF25954">
    <property type="entry name" value="Beta-barrel_RND_2"/>
    <property type="match status" value="1"/>
</dbReference>
<feature type="region of interest" description="Disordered" evidence="6">
    <location>
        <begin position="22"/>
        <end position="89"/>
    </location>
</feature>
<dbReference type="Proteomes" id="UP000321046">
    <property type="component" value="Unassembled WGS sequence"/>
</dbReference>
<dbReference type="Gene3D" id="2.40.30.170">
    <property type="match status" value="1"/>
</dbReference>
<dbReference type="InterPro" id="IPR058792">
    <property type="entry name" value="Beta-barrel_RND_2"/>
</dbReference>
<evidence type="ECO:0000259" key="9">
    <source>
        <dbReference type="Pfam" id="PF25975"/>
    </source>
</evidence>
<dbReference type="Pfam" id="PF25975">
    <property type="entry name" value="CzcB_C"/>
    <property type="match status" value="1"/>
</dbReference>
<dbReference type="PROSITE" id="PS51257">
    <property type="entry name" value="PROKAR_LIPOPROTEIN"/>
    <property type="match status" value="1"/>
</dbReference>
<dbReference type="InterPro" id="IPR058649">
    <property type="entry name" value="CzcB_C"/>
</dbReference>
<evidence type="ECO:0000313" key="10">
    <source>
        <dbReference type="EMBL" id="TXD35033.1"/>
    </source>
</evidence>
<feature type="domain" description="CzcB-like C-terminal circularly permuted SH3-like" evidence="9">
    <location>
        <begin position="352"/>
        <end position="414"/>
    </location>
</feature>
<keyword evidence="3" id="KW-0862">Zinc</keyword>
<feature type="domain" description="CzcB-like barrel-sandwich hybrid" evidence="8">
    <location>
        <begin position="125"/>
        <end position="265"/>
    </location>
</feature>
<dbReference type="GO" id="GO:0016020">
    <property type="term" value="C:membrane"/>
    <property type="evidence" value="ECO:0007669"/>
    <property type="project" value="InterPro"/>
</dbReference>
<accession>A0A5C6X415</accession>
<dbReference type="FunFam" id="2.40.30.170:FF:000010">
    <property type="entry name" value="Efflux RND transporter periplasmic adaptor subunit"/>
    <property type="match status" value="1"/>
</dbReference>
<dbReference type="InterPro" id="IPR058647">
    <property type="entry name" value="BSH_CzcB-like"/>
</dbReference>
<dbReference type="FunFam" id="2.40.420.20:FF:000006">
    <property type="entry name" value="RND family efflux transporter MFP subunit"/>
    <property type="match status" value="1"/>
</dbReference>
<dbReference type="AlphaFoldDB" id="A0A5C6X415"/>
<dbReference type="PANTHER" id="PTHR30097">
    <property type="entry name" value="CATION EFFLUX SYSTEM PROTEIN CUSB"/>
    <property type="match status" value="1"/>
</dbReference>
<dbReference type="Gene3D" id="2.40.420.20">
    <property type="match status" value="1"/>
</dbReference>
<dbReference type="OrthoDB" id="9806939at2"/>
<evidence type="ECO:0000256" key="4">
    <source>
        <dbReference type="ARBA" id="ARBA00043263"/>
    </source>
</evidence>
<dbReference type="PANTHER" id="PTHR30097:SF4">
    <property type="entry name" value="SLR6042 PROTEIN"/>
    <property type="match status" value="1"/>
</dbReference>
<dbReference type="SUPFAM" id="SSF111369">
    <property type="entry name" value="HlyD-like secretion proteins"/>
    <property type="match status" value="1"/>
</dbReference>
<evidence type="ECO:0000256" key="2">
    <source>
        <dbReference type="ARBA" id="ARBA00022448"/>
    </source>
</evidence>
<dbReference type="GO" id="GO:0046686">
    <property type="term" value="P:response to cadmium ion"/>
    <property type="evidence" value="ECO:0007669"/>
    <property type="project" value="UniProtKB-KW"/>
</dbReference>